<comment type="caution">
    <text evidence="1">The sequence shown here is derived from an EMBL/GenBank/DDBJ whole genome shotgun (WGS) entry which is preliminary data.</text>
</comment>
<dbReference type="AlphaFoldDB" id="A0A699WR36"/>
<sequence>YRRRPFCGRSERLADIASPDSRRDSRGVPYEFWTIGCWWKSPTAYKQSKGDDAWLITVTWEDFKKLFFLQFFPRAEQ</sequence>
<feature type="non-terminal residue" evidence="1">
    <location>
        <position position="77"/>
    </location>
</feature>
<reference evidence="1" key="1">
    <citation type="journal article" date="2019" name="Sci. Rep.">
        <title>Draft genome of Tanacetum cinerariifolium, the natural source of mosquito coil.</title>
        <authorList>
            <person name="Yamashiro T."/>
            <person name="Shiraishi A."/>
            <person name="Satake H."/>
            <person name="Nakayama K."/>
        </authorList>
    </citation>
    <scope>NUCLEOTIDE SEQUENCE</scope>
</reference>
<gene>
    <name evidence="1" type="ORF">Tci_921338</name>
</gene>
<protein>
    <submittedName>
        <fullName evidence="1">Zinc finger, CCHC-type, retrotransposon Gag domain protein</fullName>
    </submittedName>
</protein>
<dbReference type="EMBL" id="BKCJ011740561">
    <property type="protein sequence ID" value="GFD49369.1"/>
    <property type="molecule type" value="Genomic_DNA"/>
</dbReference>
<evidence type="ECO:0000313" key="1">
    <source>
        <dbReference type="EMBL" id="GFD49369.1"/>
    </source>
</evidence>
<feature type="non-terminal residue" evidence="1">
    <location>
        <position position="1"/>
    </location>
</feature>
<accession>A0A699WR36</accession>
<name>A0A699WR36_TANCI</name>
<organism evidence="1">
    <name type="scientific">Tanacetum cinerariifolium</name>
    <name type="common">Dalmatian daisy</name>
    <name type="synonym">Chrysanthemum cinerariifolium</name>
    <dbReference type="NCBI Taxonomy" id="118510"/>
    <lineage>
        <taxon>Eukaryota</taxon>
        <taxon>Viridiplantae</taxon>
        <taxon>Streptophyta</taxon>
        <taxon>Embryophyta</taxon>
        <taxon>Tracheophyta</taxon>
        <taxon>Spermatophyta</taxon>
        <taxon>Magnoliopsida</taxon>
        <taxon>eudicotyledons</taxon>
        <taxon>Gunneridae</taxon>
        <taxon>Pentapetalae</taxon>
        <taxon>asterids</taxon>
        <taxon>campanulids</taxon>
        <taxon>Asterales</taxon>
        <taxon>Asteraceae</taxon>
        <taxon>Asteroideae</taxon>
        <taxon>Anthemideae</taxon>
        <taxon>Anthemidinae</taxon>
        <taxon>Tanacetum</taxon>
    </lineage>
</organism>
<proteinExistence type="predicted"/>